<dbReference type="OrthoDB" id="5632984at2"/>
<proteinExistence type="predicted"/>
<dbReference type="EMBL" id="LNYB01000080">
    <property type="protein sequence ID" value="KTC96668.1"/>
    <property type="molecule type" value="Genomic_DNA"/>
</dbReference>
<accession>A0A0W0TM34</accession>
<protein>
    <submittedName>
        <fullName evidence="2">Uncharacterized protein</fullName>
    </submittedName>
</protein>
<evidence type="ECO:0000256" key="1">
    <source>
        <dbReference type="SAM" id="Coils"/>
    </source>
</evidence>
<keyword evidence="1" id="KW-0175">Coiled coil</keyword>
<name>A0A0W0TM34_9GAMM</name>
<keyword evidence="3" id="KW-1185">Reference proteome</keyword>
<evidence type="ECO:0000313" key="3">
    <source>
        <dbReference type="Proteomes" id="UP000054698"/>
    </source>
</evidence>
<dbReference type="RefSeq" id="WP_058445581.1">
    <property type="nucleotide sequence ID" value="NZ_CAAAHT010000003.1"/>
</dbReference>
<dbReference type="PATRIC" id="fig|453.4.peg.1737"/>
<evidence type="ECO:0000313" key="2">
    <source>
        <dbReference type="EMBL" id="KTC96668.1"/>
    </source>
</evidence>
<comment type="caution">
    <text evidence="2">The sequence shown here is derived from an EMBL/GenBank/DDBJ whole genome shotgun (WGS) entry which is preliminary data.</text>
</comment>
<gene>
    <name evidence="2" type="ORF">Lfee_1580</name>
</gene>
<organism evidence="2 3">
    <name type="scientific">Legionella feeleii</name>
    <dbReference type="NCBI Taxonomy" id="453"/>
    <lineage>
        <taxon>Bacteria</taxon>
        <taxon>Pseudomonadati</taxon>
        <taxon>Pseudomonadota</taxon>
        <taxon>Gammaproteobacteria</taxon>
        <taxon>Legionellales</taxon>
        <taxon>Legionellaceae</taxon>
        <taxon>Legionella</taxon>
    </lineage>
</organism>
<reference evidence="2 3" key="1">
    <citation type="submission" date="2015-11" db="EMBL/GenBank/DDBJ databases">
        <title>Genomic analysis of 38 Legionella species identifies large and diverse effector repertoires.</title>
        <authorList>
            <person name="Burstein D."/>
            <person name="Amaro F."/>
            <person name="Zusman T."/>
            <person name="Lifshitz Z."/>
            <person name="Cohen O."/>
            <person name="Gilbert J.A."/>
            <person name="Pupko T."/>
            <person name="Shuman H.A."/>
            <person name="Segal G."/>
        </authorList>
    </citation>
    <scope>NUCLEOTIDE SEQUENCE [LARGE SCALE GENOMIC DNA]</scope>
    <source>
        <strain evidence="2 3">WO-44C</strain>
    </source>
</reference>
<dbReference type="Proteomes" id="UP000054698">
    <property type="component" value="Unassembled WGS sequence"/>
</dbReference>
<feature type="coiled-coil region" evidence="1">
    <location>
        <begin position="89"/>
        <end position="116"/>
    </location>
</feature>
<sequence>MISTTDILLSHLALELLRLRGVSIASGTFGDAIARIKLNPLQLPEAKQPLHANNEMPGNDMGFFIPIEPQENQDDSLFVMVQAFLWLAVNKNSNEKQKLEQQLAELIRNHHDILASYQGYSLVTLIIRSGSETVAIAAQDSIFKLPNYAMLDLLEFPAPDQESLSISAVKSGAEFIINLVQAMCLLANFDSILTSEFLSTLEHLVERENDPDAKLALQQGHALCNEIMRINSERQQLEDERKADEYMKYAICNEDLSSLGGYINSPANSNKIKPLLHFAIDGNNHSAILLIARRMTELGMMSDHELLNLCAKQIPHSKLYALIKTNPNLLLPTFSLEALTNESLKFIITYFPQDFKALVNTVAGRELKNLLDHALLLDLFICSDQARTNIMRRLAAFTGKEIASLVTNDNSVVFLSCALASGVEAVVLQGIATKNNYDWLSILLIAASYPGSQFSVETINSFLNSADQQSLIVTNIHVFLARKLNNPALYEHLQAHKADNPLYSEVEIEDITHLQGALRIYNRANSVYSTFFAKQEKYDYWMHAKPQARYDELLKTPGLAYLALKYTDLHYIPDYPYGVPLFLPVQGTSQYVKKQENYQGIMGTAYLLSETARSNVGMNNMPTKLDKRDRAMQDQDLVCTAPFKTAFTTEKHYCSVNFNLGKIPPSYLRHVVIKLGDYVARQQVPVHIQLTPEITLDNDYQNYGMCNYIFTYKEGSGTLHSVTVTTPGSDEIYHGINGFKESLCHLFYVINSIPATPEGNLIKSKIIEHFAQLDAQGLLKGELDSLFITLNQYMEIDFPGGLPLSFKYIDSIHFIETQTTFKVDELYALIEKGNISDFKEFFRKYPQFSDLPFVMREIVALAPPYRLHEITQILDAIYPTSYLSFTENLIELNTLNSKNLKQRVMQSSLRGHHGTHFDLAELISHLKIRLAGNEFAATRKQLMATYEKEVIALRDQLRGLYANVQYTGNNAKMQEILTNPEVIAALTGKNQALLAAILAFEIEAENESGVCDATFIRSAKSQQSGEIIHYTLGSILSSALALPQSFIASCPLNTKCDKPDEALALRSYIKQKCFTEKLLLKIEATLVDLCKSYESDINLEGFVMTDDARYTPERWQDDDYLSRLEIIYNPVSKDDFCANPNIPSEVKEGLLLLIQALYPGVNVGINPNTNTLIVAEVSFDQFMKDFLSTTHVLNPRISHFLFDTLHFGVALTRGDVIAKIQLKDKTISFNDLIEHAMKTINQTGVDSTNSVMAEQLALRTSMLESWCIEHNKLTLHSEGRQPLHKLS</sequence>